<evidence type="ECO:0000313" key="3">
    <source>
        <dbReference type="Proteomes" id="UP000520814"/>
    </source>
</evidence>
<feature type="domain" description="Rad50/SbcC-type AAA" evidence="1">
    <location>
        <begin position="5"/>
        <end position="61"/>
    </location>
</feature>
<dbReference type="GO" id="GO:0016887">
    <property type="term" value="F:ATP hydrolysis activity"/>
    <property type="evidence" value="ECO:0007669"/>
    <property type="project" value="InterPro"/>
</dbReference>
<dbReference type="InterPro" id="IPR027417">
    <property type="entry name" value="P-loop_NTPase"/>
</dbReference>
<keyword evidence="3" id="KW-1185">Reference proteome</keyword>
<evidence type="ECO:0000259" key="1">
    <source>
        <dbReference type="Pfam" id="PF13476"/>
    </source>
</evidence>
<dbReference type="GO" id="GO:0006302">
    <property type="term" value="P:double-strand break repair"/>
    <property type="evidence" value="ECO:0007669"/>
    <property type="project" value="InterPro"/>
</dbReference>
<dbReference type="Pfam" id="PF13476">
    <property type="entry name" value="AAA_23"/>
    <property type="match status" value="1"/>
</dbReference>
<gene>
    <name evidence="2" type="ORF">HNQ39_005281</name>
</gene>
<dbReference type="AlphaFoldDB" id="A0A7W9W9M2"/>
<dbReference type="RefSeq" id="WP_184203540.1">
    <property type="nucleotide sequence ID" value="NZ_JACHGW010000007.1"/>
</dbReference>
<dbReference type="Proteomes" id="UP000520814">
    <property type="component" value="Unassembled WGS sequence"/>
</dbReference>
<proteinExistence type="predicted"/>
<dbReference type="Gene3D" id="3.40.50.300">
    <property type="entry name" value="P-loop containing nucleotide triphosphate hydrolases"/>
    <property type="match status" value="1"/>
</dbReference>
<sequence length="128" mass="14698">MHIRRIEIENIRAIKHLIWELPEEQNGAGWHVILGDNGSGKTSFIRSIAYSLLSPSERSRLPMSGFQLRNKKSAQSKLVVRVEADPQNDFYENFTDEGYFFESQTSILDGSEVFLFFHDAHNSQTIPI</sequence>
<dbReference type="InterPro" id="IPR038729">
    <property type="entry name" value="Rad50/SbcC_AAA"/>
</dbReference>
<dbReference type="EMBL" id="JACHGW010000007">
    <property type="protein sequence ID" value="MBB6053446.1"/>
    <property type="molecule type" value="Genomic_DNA"/>
</dbReference>
<reference evidence="2 3" key="1">
    <citation type="submission" date="2020-08" db="EMBL/GenBank/DDBJ databases">
        <title>Genomic Encyclopedia of Type Strains, Phase IV (KMG-IV): sequencing the most valuable type-strain genomes for metagenomic binning, comparative biology and taxonomic classification.</title>
        <authorList>
            <person name="Goeker M."/>
        </authorList>
    </citation>
    <scope>NUCLEOTIDE SEQUENCE [LARGE SCALE GENOMIC DNA]</scope>
    <source>
        <strain evidence="2 3">DSM 23562</strain>
    </source>
</reference>
<organism evidence="2 3">
    <name type="scientific">Armatimonas rosea</name>
    <dbReference type="NCBI Taxonomy" id="685828"/>
    <lineage>
        <taxon>Bacteria</taxon>
        <taxon>Bacillati</taxon>
        <taxon>Armatimonadota</taxon>
        <taxon>Armatimonadia</taxon>
        <taxon>Armatimonadales</taxon>
        <taxon>Armatimonadaceae</taxon>
        <taxon>Armatimonas</taxon>
    </lineage>
</organism>
<name>A0A7W9W9M2_ARMRO</name>
<dbReference type="SUPFAM" id="SSF52540">
    <property type="entry name" value="P-loop containing nucleoside triphosphate hydrolases"/>
    <property type="match status" value="1"/>
</dbReference>
<protein>
    <submittedName>
        <fullName evidence="2">Recombinational DNA repair ATPase RecF</fullName>
    </submittedName>
</protein>
<comment type="caution">
    <text evidence="2">The sequence shown here is derived from an EMBL/GenBank/DDBJ whole genome shotgun (WGS) entry which is preliminary data.</text>
</comment>
<evidence type="ECO:0000313" key="2">
    <source>
        <dbReference type="EMBL" id="MBB6053446.1"/>
    </source>
</evidence>
<accession>A0A7W9W9M2</accession>